<evidence type="ECO:0000313" key="2">
    <source>
        <dbReference type="EMBL" id="KZN64178.1"/>
    </source>
</evidence>
<accession>A0A162BM57</accession>
<evidence type="ECO:0000313" key="3">
    <source>
        <dbReference type="Proteomes" id="UP000076661"/>
    </source>
</evidence>
<proteinExistence type="predicted"/>
<sequence length="326" mass="36578">MQMKFGIVFGAMLIGITGCKTLDSVQNTLGGTSPSAEQIQAAYSRAETAYSEAQQAMHLANVELLVEYDLNRMDKARTEWQGLKEQFSELKAKPHEALDSASFFSSQTVSAEIIEMSQEILALVGGAQAAKKLILAVLEPIRSHFAVLAKFDTQQQFPTRYRKLHTHHNKLKAMLVDGKQPDVEALLPSFQAQLTRLEKDAVSFHYLGQINVDLKMISASTKVRVLPSVYADARNTAEYAQQFINLNVRDYTNIEDKVHSAKLQILRLEHLFAEHLARKQALDEEQVETQLLTLENQLLELTEKAGLGDLRHLSFSNQLQAVKDKL</sequence>
<dbReference type="AlphaFoldDB" id="A0A162BM57"/>
<name>A0A162BM57_9GAMM</name>
<protein>
    <recommendedName>
        <fullName evidence="4">Lipoprotein</fullName>
    </recommendedName>
</protein>
<keyword evidence="1" id="KW-0175">Coiled coil</keyword>
<evidence type="ECO:0008006" key="4">
    <source>
        <dbReference type="Google" id="ProtNLM"/>
    </source>
</evidence>
<feature type="coiled-coil region" evidence="1">
    <location>
        <begin position="36"/>
        <end position="93"/>
    </location>
</feature>
<reference evidence="2 3" key="1">
    <citation type="submission" date="2013-07" db="EMBL/GenBank/DDBJ databases">
        <title>Comparative Genomic and Metabolomic Analysis of Twelve Strains of Pseudoalteromonas luteoviolacea.</title>
        <authorList>
            <person name="Vynne N.G."/>
            <person name="Mansson M."/>
            <person name="Gram L."/>
        </authorList>
    </citation>
    <scope>NUCLEOTIDE SEQUENCE [LARGE SCALE GENOMIC DNA]</scope>
    <source>
        <strain evidence="2 3">S4060-1</strain>
    </source>
</reference>
<dbReference type="PATRIC" id="fig|1365257.3.peg.3450"/>
<dbReference type="Proteomes" id="UP000076661">
    <property type="component" value="Unassembled WGS sequence"/>
</dbReference>
<organism evidence="2 3">
    <name type="scientific">Pseudoalteromonas luteoviolacea S4060-1</name>
    <dbReference type="NCBI Taxonomy" id="1365257"/>
    <lineage>
        <taxon>Bacteria</taxon>
        <taxon>Pseudomonadati</taxon>
        <taxon>Pseudomonadota</taxon>
        <taxon>Gammaproteobacteria</taxon>
        <taxon>Alteromonadales</taxon>
        <taxon>Pseudoalteromonadaceae</taxon>
        <taxon>Pseudoalteromonas</taxon>
    </lineage>
</organism>
<comment type="caution">
    <text evidence="2">The sequence shown here is derived from an EMBL/GenBank/DDBJ whole genome shotgun (WGS) entry which is preliminary data.</text>
</comment>
<gene>
    <name evidence="2" type="ORF">N478_23170</name>
</gene>
<dbReference type="PROSITE" id="PS51257">
    <property type="entry name" value="PROKAR_LIPOPROTEIN"/>
    <property type="match status" value="1"/>
</dbReference>
<evidence type="ECO:0000256" key="1">
    <source>
        <dbReference type="SAM" id="Coils"/>
    </source>
</evidence>
<dbReference type="EMBL" id="AUXX01000030">
    <property type="protein sequence ID" value="KZN64178.1"/>
    <property type="molecule type" value="Genomic_DNA"/>
</dbReference>
<dbReference type="RefSeq" id="WP_063381896.1">
    <property type="nucleotide sequence ID" value="NZ_AUXX01000030.1"/>
</dbReference>